<keyword evidence="3 10" id="KW-0812">Transmembrane</keyword>
<dbReference type="Gene3D" id="3.40.30.10">
    <property type="entry name" value="Glutaredoxin"/>
    <property type="match status" value="1"/>
</dbReference>
<evidence type="ECO:0000256" key="4">
    <source>
        <dbReference type="ARBA" id="ARBA00022719"/>
    </source>
</evidence>
<comment type="subcellular location">
    <subcellularLocation>
        <location evidence="1">Membrane</location>
        <topology evidence="1">Multi-pass membrane protein</topology>
    </subcellularLocation>
</comment>
<proteinExistence type="inferred from homology"/>
<accession>A0A381USC4</accession>
<evidence type="ECO:0000256" key="3">
    <source>
        <dbReference type="ARBA" id="ARBA00022692"/>
    </source>
</evidence>
<dbReference type="InterPro" id="IPR044698">
    <property type="entry name" value="VKOR/LTO1"/>
</dbReference>
<dbReference type="EMBL" id="UINC01007034">
    <property type="protein sequence ID" value="SVA31046.1"/>
    <property type="molecule type" value="Genomic_DNA"/>
</dbReference>
<feature type="transmembrane region" description="Helical" evidence="10">
    <location>
        <begin position="164"/>
        <end position="189"/>
    </location>
</feature>
<name>A0A381USC4_9ZZZZ</name>
<keyword evidence="9" id="KW-0676">Redox-active center</keyword>
<dbReference type="SMART" id="SM00756">
    <property type="entry name" value="VKc"/>
    <property type="match status" value="1"/>
</dbReference>
<evidence type="ECO:0000256" key="6">
    <source>
        <dbReference type="ARBA" id="ARBA00023002"/>
    </source>
</evidence>
<dbReference type="GO" id="GO:0048038">
    <property type="term" value="F:quinone binding"/>
    <property type="evidence" value="ECO:0007669"/>
    <property type="project" value="UniProtKB-KW"/>
</dbReference>
<keyword evidence="7 10" id="KW-0472">Membrane</keyword>
<dbReference type="PANTHER" id="PTHR34573">
    <property type="entry name" value="VKC DOMAIN-CONTAINING PROTEIN"/>
    <property type="match status" value="1"/>
</dbReference>
<evidence type="ECO:0000259" key="11">
    <source>
        <dbReference type="SMART" id="SM00756"/>
    </source>
</evidence>
<evidence type="ECO:0000313" key="12">
    <source>
        <dbReference type="EMBL" id="SVA31046.1"/>
    </source>
</evidence>
<protein>
    <recommendedName>
        <fullName evidence="11">Vitamin K epoxide reductase domain-containing protein</fullName>
    </recommendedName>
</protein>
<evidence type="ECO:0000256" key="10">
    <source>
        <dbReference type="SAM" id="Phobius"/>
    </source>
</evidence>
<evidence type="ECO:0000256" key="9">
    <source>
        <dbReference type="ARBA" id="ARBA00023284"/>
    </source>
</evidence>
<keyword evidence="5 10" id="KW-1133">Transmembrane helix</keyword>
<dbReference type="Pfam" id="PF07884">
    <property type="entry name" value="VKOR"/>
    <property type="match status" value="1"/>
</dbReference>
<dbReference type="PANTHER" id="PTHR34573:SF1">
    <property type="entry name" value="VITAMIN K EPOXIDE REDUCTASE DOMAIN-CONTAINING PROTEIN"/>
    <property type="match status" value="1"/>
</dbReference>
<feature type="transmembrane region" description="Helical" evidence="10">
    <location>
        <begin position="27"/>
        <end position="47"/>
    </location>
</feature>
<sequence length="448" mass="47777">MGKAKRERENQAAQAPLTGTWTHAVRMLLFSAAIITAYLAIATLARGGDVPGCGPESDCDKVLGSPWAYWLGIPVSLLGLGLYGAFFISTFSLKIGQQQKATRALNSLTLFSFATLAAAAWFVGVQAVEIGAFCPYCCTAHGLASLAAVIFLSQASDIGSRLAVRLNFGAGIGVALGLVVVIAAGQIFLQKKPEAPLIVDLGQAQTNALIAEAKPAPKPTPPPATAVEPKPTAPAVATVTPEASSTRKAEPFLVPRSTLSLDATRLPLLGPANAPHRIGCLFDYTCHHCRNLHGFIRTAIDQFDGQLSCLMIPMPLDANCNAQFKRTHRNHVDACKYAKICLAVQQISPAKYDAFDRWLFTNHNTTKPLAKVREHAASLVGAAALNKAVASATVQQQLQQNIRAYELNSKNGKKSLMPQTIIKDKVIFGPPPSDAELQSILKKILGLK</sequence>
<dbReference type="Gene3D" id="1.20.1440.130">
    <property type="entry name" value="VKOR domain"/>
    <property type="match status" value="1"/>
</dbReference>
<keyword evidence="6" id="KW-0560">Oxidoreductase</keyword>
<keyword evidence="4" id="KW-0874">Quinone</keyword>
<feature type="transmembrane region" description="Helical" evidence="10">
    <location>
        <begin position="130"/>
        <end position="152"/>
    </location>
</feature>
<feature type="domain" description="Vitamin K epoxide reductase" evidence="11">
    <location>
        <begin position="18"/>
        <end position="155"/>
    </location>
</feature>
<dbReference type="GO" id="GO:0016491">
    <property type="term" value="F:oxidoreductase activity"/>
    <property type="evidence" value="ECO:0007669"/>
    <property type="project" value="UniProtKB-KW"/>
</dbReference>
<organism evidence="12">
    <name type="scientific">marine metagenome</name>
    <dbReference type="NCBI Taxonomy" id="408172"/>
    <lineage>
        <taxon>unclassified sequences</taxon>
        <taxon>metagenomes</taxon>
        <taxon>ecological metagenomes</taxon>
    </lineage>
</organism>
<dbReference type="AlphaFoldDB" id="A0A381USC4"/>
<dbReference type="GO" id="GO:0016020">
    <property type="term" value="C:membrane"/>
    <property type="evidence" value="ECO:0007669"/>
    <property type="project" value="UniProtKB-SubCell"/>
</dbReference>
<evidence type="ECO:0000256" key="1">
    <source>
        <dbReference type="ARBA" id="ARBA00004141"/>
    </source>
</evidence>
<dbReference type="InterPro" id="IPR012932">
    <property type="entry name" value="VKOR"/>
</dbReference>
<keyword evidence="8" id="KW-1015">Disulfide bond</keyword>
<evidence type="ECO:0000256" key="2">
    <source>
        <dbReference type="ARBA" id="ARBA00006214"/>
    </source>
</evidence>
<reference evidence="12" key="1">
    <citation type="submission" date="2018-05" db="EMBL/GenBank/DDBJ databases">
        <authorList>
            <person name="Lanie J.A."/>
            <person name="Ng W.-L."/>
            <person name="Kazmierczak K.M."/>
            <person name="Andrzejewski T.M."/>
            <person name="Davidsen T.M."/>
            <person name="Wayne K.J."/>
            <person name="Tettelin H."/>
            <person name="Glass J.I."/>
            <person name="Rusch D."/>
            <person name="Podicherti R."/>
            <person name="Tsui H.-C.T."/>
            <person name="Winkler M.E."/>
        </authorList>
    </citation>
    <scope>NUCLEOTIDE SEQUENCE</scope>
</reference>
<dbReference type="SUPFAM" id="SSF52833">
    <property type="entry name" value="Thioredoxin-like"/>
    <property type="match status" value="1"/>
</dbReference>
<evidence type="ECO:0000256" key="5">
    <source>
        <dbReference type="ARBA" id="ARBA00022989"/>
    </source>
</evidence>
<feature type="transmembrane region" description="Helical" evidence="10">
    <location>
        <begin position="67"/>
        <end position="93"/>
    </location>
</feature>
<evidence type="ECO:0000256" key="7">
    <source>
        <dbReference type="ARBA" id="ARBA00023136"/>
    </source>
</evidence>
<dbReference type="CDD" id="cd12916">
    <property type="entry name" value="VKOR_1"/>
    <property type="match status" value="1"/>
</dbReference>
<gene>
    <name evidence="12" type="ORF">METZ01_LOCUS83900</name>
</gene>
<evidence type="ECO:0000256" key="8">
    <source>
        <dbReference type="ARBA" id="ARBA00023157"/>
    </source>
</evidence>
<feature type="transmembrane region" description="Helical" evidence="10">
    <location>
        <begin position="105"/>
        <end position="124"/>
    </location>
</feature>
<dbReference type="InterPro" id="IPR038354">
    <property type="entry name" value="VKOR_sf"/>
</dbReference>
<comment type="similarity">
    <text evidence="2">Belongs to the VKOR family.</text>
</comment>
<dbReference type="InterPro" id="IPR036249">
    <property type="entry name" value="Thioredoxin-like_sf"/>
</dbReference>